<proteinExistence type="predicted"/>
<comment type="caution">
    <text evidence="2">The sequence shown here is derived from an EMBL/GenBank/DDBJ whole genome shotgun (WGS) entry which is preliminary data.</text>
</comment>
<keyword evidence="3" id="KW-1185">Reference proteome</keyword>
<evidence type="ECO:0000313" key="3">
    <source>
        <dbReference type="Proteomes" id="UP000007148"/>
    </source>
</evidence>
<reference evidence="2 3" key="1">
    <citation type="journal article" date="2011" name="PLoS Pathog.">
        <title>Endophytic Life Strategies Decoded by Genome and Transcriptome Analyses of the Mutualistic Root Symbiont Piriformospora indica.</title>
        <authorList>
            <person name="Zuccaro A."/>
            <person name="Lahrmann U."/>
            <person name="Guldener U."/>
            <person name="Langen G."/>
            <person name="Pfiffi S."/>
            <person name="Biedenkopf D."/>
            <person name="Wong P."/>
            <person name="Samans B."/>
            <person name="Grimm C."/>
            <person name="Basiewicz M."/>
            <person name="Murat C."/>
            <person name="Martin F."/>
            <person name="Kogel K.H."/>
        </authorList>
    </citation>
    <scope>NUCLEOTIDE SEQUENCE [LARGE SCALE GENOMIC DNA]</scope>
    <source>
        <strain evidence="2 3">DSM 11827</strain>
    </source>
</reference>
<dbReference type="HOGENOM" id="CLU_1750415_0_0_1"/>
<name>G4TQT3_SERID</name>
<dbReference type="AlphaFoldDB" id="G4TQT3"/>
<dbReference type="EMBL" id="CAFZ01000244">
    <property type="protein sequence ID" value="CCA73676.1"/>
    <property type="molecule type" value="Genomic_DNA"/>
</dbReference>
<keyword evidence="1" id="KW-1133">Transmembrane helix</keyword>
<feature type="transmembrane region" description="Helical" evidence="1">
    <location>
        <begin position="40"/>
        <end position="61"/>
    </location>
</feature>
<dbReference type="InParanoid" id="G4TQT3"/>
<gene>
    <name evidence="2" type="ORF">PIIN_07629</name>
</gene>
<accession>G4TQT3</accession>
<dbReference type="Proteomes" id="UP000007148">
    <property type="component" value="Unassembled WGS sequence"/>
</dbReference>
<evidence type="ECO:0000313" key="2">
    <source>
        <dbReference type="EMBL" id="CCA73676.1"/>
    </source>
</evidence>
<organism evidence="2 3">
    <name type="scientific">Serendipita indica (strain DSM 11827)</name>
    <name type="common">Root endophyte fungus</name>
    <name type="synonym">Piriformospora indica</name>
    <dbReference type="NCBI Taxonomy" id="1109443"/>
    <lineage>
        <taxon>Eukaryota</taxon>
        <taxon>Fungi</taxon>
        <taxon>Dikarya</taxon>
        <taxon>Basidiomycota</taxon>
        <taxon>Agaricomycotina</taxon>
        <taxon>Agaricomycetes</taxon>
        <taxon>Sebacinales</taxon>
        <taxon>Serendipitaceae</taxon>
        <taxon>Serendipita</taxon>
    </lineage>
</organism>
<evidence type="ECO:0000256" key="1">
    <source>
        <dbReference type="SAM" id="Phobius"/>
    </source>
</evidence>
<keyword evidence="1" id="KW-0812">Transmembrane</keyword>
<protein>
    <submittedName>
        <fullName evidence="2">Uncharacterized protein</fullName>
    </submittedName>
</protein>
<keyword evidence="1" id="KW-0472">Membrane</keyword>
<sequence>MCALSSKPKAVRHVKEEWSKRVWDALFVVVVMLGGKKDAAWSWAGPGVAVLLAFGLSSVMTKDLWDMVEPKVCEVPLGLDAHVDERVMPAMGSPKKTIDHLRLSCGTPVGRFASRCIHQNLFLLVENPIIMTDEFVTFSVNNLRVQRLG</sequence>